<dbReference type="SUPFAM" id="SSF55277">
    <property type="entry name" value="GYF domain"/>
    <property type="match status" value="1"/>
</dbReference>
<dbReference type="Gene3D" id="3.30.1490.40">
    <property type="match status" value="1"/>
</dbReference>
<dbReference type="Pfam" id="PF23635">
    <property type="entry name" value="Beta-prop_AT5G49610-like"/>
    <property type="match status" value="1"/>
</dbReference>
<name>A0A5J9VR76_9POAL</name>
<feature type="domain" description="GYF" evidence="1">
    <location>
        <begin position="404"/>
        <end position="458"/>
    </location>
</feature>
<dbReference type="PANTHER" id="PTHR32133">
    <property type="entry name" value="OS07G0120400 PROTEIN"/>
    <property type="match status" value="1"/>
</dbReference>
<dbReference type="InterPro" id="IPR056594">
    <property type="entry name" value="AT5G49610-like_b-prop"/>
</dbReference>
<dbReference type="EMBL" id="RWGY01000007">
    <property type="protein sequence ID" value="TVU38892.1"/>
    <property type="molecule type" value="Genomic_DNA"/>
</dbReference>
<evidence type="ECO:0000313" key="2">
    <source>
        <dbReference type="EMBL" id="TVU38892.1"/>
    </source>
</evidence>
<dbReference type="AlphaFoldDB" id="A0A5J9VR76"/>
<feature type="non-terminal residue" evidence="2">
    <location>
        <position position="1"/>
    </location>
</feature>
<dbReference type="Pfam" id="PF00646">
    <property type="entry name" value="F-box"/>
    <property type="match status" value="1"/>
</dbReference>
<evidence type="ECO:0000313" key="3">
    <source>
        <dbReference type="Proteomes" id="UP000324897"/>
    </source>
</evidence>
<reference evidence="2 3" key="1">
    <citation type="journal article" date="2019" name="Sci. Rep.">
        <title>A high-quality genome of Eragrostis curvula grass provides insights into Poaceae evolution and supports new strategies to enhance forage quality.</title>
        <authorList>
            <person name="Carballo J."/>
            <person name="Santos B.A.C.M."/>
            <person name="Zappacosta D."/>
            <person name="Garbus I."/>
            <person name="Selva J.P."/>
            <person name="Gallo C.A."/>
            <person name="Diaz A."/>
            <person name="Albertini E."/>
            <person name="Caccamo M."/>
            <person name="Echenique V."/>
        </authorList>
    </citation>
    <scope>NUCLEOTIDE SEQUENCE [LARGE SCALE GENOMIC DNA]</scope>
    <source>
        <strain evidence="3">cv. Victoria</strain>
        <tissue evidence="2">Leaf</tissue>
    </source>
</reference>
<evidence type="ECO:0000259" key="1">
    <source>
        <dbReference type="PROSITE" id="PS50829"/>
    </source>
</evidence>
<dbReference type="InterPro" id="IPR001810">
    <property type="entry name" value="F-box_dom"/>
</dbReference>
<dbReference type="InterPro" id="IPR035445">
    <property type="entry name" value="GYF-like_dom_sf"/>
</dbReference>
<gene>
    <name evidence="2" type="ORF">EJB05_12287</name>
</gene>
<dbReference type="SUPFAM" id="SSF81383">
    <property type="entry name" value="F-box domain"/>
    <property type="match status" value="1"/>
</dbReference>
<dbReference type="Gramene" id="TVU38892">
    <property type="protein sequence ID" value="TVU38892"/>
    <property type="gene ID" value="EJB05_12287"/>
</dbReference>
<dbReference type="SMART" id="SM00444">
    <property type="entry name" value="GYF"/>
    <property type="match status" value="1"/>
</dbReference>
<protein>
    <recommendedName>
        <fullName evidence="1">GYF domain-containing protein</fullName>
    </recommendedName>
</protein>
<accession>A0A5J9VR76</accession>
<keyword evidence="3" id="KW-1185">Reference proteome</keyword>
<comment type="caution">
    <text evidence="2">The sequence shown here is derived from an EMBL/GenBank/DDBJ whole genome shotgun (WGS) entry which is preliminary data.</text>
</comment>
<dbReference type="InterPro" id="IPR036047">
    <property type="entry name" value="F-box-like_dom_sf"/>
</dbReference>
<dbReference type="Gene3D" id="1.20.1280.50">
    <property type="match status" value="1"/>
</dbReference>
<sequence length="470" mass="52804">MAEPEPDPIRRRRWHHSPVDDDDLLSEILTRLPPRPSSLPLASLVCKRWRLLASSPQFLRGFRAFHRAAPPLLGVFHNSYLGGSHRRFVSVVDPPDRVPAALFRLPCGLNHQNWIFLDCRHGRALLLGPPPREALVWDPMTGAQHRPPLPPGAGEVRHGAVLCGCGHAGDCRSNPFHVDVVLVWWKQETQCSRAVAAVYSSESRVWSEIVSHPFPSTMLSAGSVRKRGTCAGDAIYWLLSESCILEFDLIRHSLALIMAPVRSAKSFYEQCQLVLMEDGGLGLAISQKMSIMMWKMDGSTSTAGWSLQRSVRLNKCIPVKRGKERALPWLLGFHEESNTIFVSIDAGVFMIQLGSMQSRIVCQGHSDFMIYPFAGFYTSDEEAIGAPGPIADGVLEDVRWHRMTPMWHYTDRVGYVQGPYALGPLLRWKQDGHVKEGFRVWRTDQTKEQSILLDEAMTAWRSITSIIVLD</sequence>
<dbReference type="Proteomes" id="UP000324897">
    <property type="component" value="Chromosome 4"/>
</dbReference>
<dbReference type="PANTHER" id="PTHR32133:SF134">
    <property type="entry name" value="OS05G0320100 PROTEIN"/>
    <property type="match status" value="1"/>
</dbReference>
<organism evidence="2 3">
    <name type="scientific">Eragrostis curvula</name>
    <name type="common">weeping love grass</name>
    <dbReference type="NCBI Taxonomy" id="38414"/>
    <lineage>
        <taxon>Eukaryota</taxon>
        <taxon>Viridiplantae</taxon>
        <taxon>Streptophyta</taxon>
        <taxon>Embryophyta</taxon>
        <taxon>Tracheophyta</taxon>
        <taxon>Spermatophyta</taxon>
        <taxon>Magnoliopsida</taxon>
        <taxon>Liliopsida</taxon>
        <taxon>Poales</taxon>
        <taxon>Poaceae</taxon>
        <taxon>PACMAD clade</taxon>
        <taxon>Chloridoideae</taxon>
        <taxon>Eragrostideae</taxon>
        <taxon>Eragrostidinae</taxon>
        <taxon>Eragrostis</taxon>
    </lineage>
</organism>
<dbReference type="OrthoDB" id="6415790at2759"/>
<proteinExistence type="predicted"/>
<dbReference type="PROSITE" id="PS50829">
    <property type="entry name" value="GYF"/>
    <property type="match status" value="1"/>
</dbReference>
<dbReference type="InterPro" id="IPR003169">
    <property type="entry name" value="GYF"/>
</dbReference>